<dbReference type="Gene3D" id="3.40.50.300">
    <property type="entry name" value="P-loop containing nucleotide triphosphate hydrolases"/>
    <property type="match status" value="1"/>
</dbReference>
<dbReference type="InterPro" id="IPR036388">
    <property type="entry name" value="WH-like_DNA-bd_sf"/>
</dbReference>
<dbReference type="PANTHER" id="PTHR43721">
    <property type="entry name" value="ELONGATION FACTOR TU-RELATED"/>
    <property type="match status" value="1"/>
</dbReference>
<dbReference type="SUPFAM" id="SSF50447">
    <property type="entry name" value="Translation proteins"/>
    <property type="match status" value="1"/>
</dbReference>
<dbReference type="InterPro" id="IPR050055">
    <property type="entry name" value="EF-Tu_GTPase"/>
</dbReference>
<dbReference type="Proteomes" id="UP001597417">
    <property type="component" value="Unassembled WGS sequence"/>
</dbReference>
<dbReference type="InterPro" id="IPR027417">
    <property type="entry name" value="P-loop_NTPase"/>
</dbReference>
<dbReference type="PANTHER" id="PTHR43721:SF22">
    <property type="entry name" value="ELONGATION FACTOR TU, MITOCHONDRIAL"/>
    <property type="match status" value="1"/>
</dbReference>
<keyword evidence="4" id="KW-1185">Reference proteome</keyword>
<dbReference type="InterPro" id="IPR000795">
    <property type="entry name" value="T_Tr_GTP-bd_dom"/>
</dbReference>
<comment type="caution">
    <text evidence="3">The sequence shown here is derived from an EMBL/GenBank/DDBJ whole genome shotgun (WGS) entry which is preliminary data.</text>
</comment>
<reference evidence="4" key="1">
    <citation type="journal article" date="2019" name="Int. J. Syst. Evol. Microbiol.">
        <title>The Global Catalogue of Microorganisms (GCM) 10K type strain sequencing project: providing services to taxonomists for standard genome sequencing and annotation.</title>
        <authorList>
            <consortium name="The Broad Institute Genomics Platform"/>
            <consortium name="The Broad Institute Genome Sequencing Center for Infectious Disease"/>
            <person name="Wu L."/>
            <person name="Ma J."/>
        </authorList>
    </citation>
    <scope>NUCLEOTIDE SEQUENCE [LARGE SCALE GENOMIC DNA]</scope>
    <source>
        <strain evidence="4">CGMCC 4.7645</strain>
    </source>
</reference>
<proteinExistence type="predicted"/>
<dbReference type="Pfam" id="PF00009">
    <property type="entry name" value="GTP_EFTU"/>
    <property type="match status" value="1"/>
</dbReference>
<feature type="domain" description="Tr-type G" evidence="2">
    <location>
        <begin position="1"/>
        <end position="162"/>
    </location>
</feature>
<dbReference type="RefSeq" id="WP_378265307.1">
    <property type="nucleotide sequence ID" value="NZ_JBHUKR010000007.1"/>
</dbReference>
<dbReference type="InterPro" id="IPR009000">
    <property type="entry name" value="Transl_B-barrel_sf"/>
</dbReference>
<dbReference type="InterPro" id="IPR036390">
    <property type="entry name" value="WH_DNA-bd_sf"/>
</dbReference>
<keyword evidence="1" id="KW-0547">Nucleotide-binding</keyword>
<dbReference type="Pfam" id="PF09107">
    <property type="entry name" value="WHD_3rd_SelB"/>
    <property type="match status" value="1"/>
</dbReference>
<protein>
    <submittedName>
        <fullName evidence="3">SelB C-terminal domain-containing protein</fullName>
    </submittedName>
</protein>
<dbReference type="PROSITE" id="PS51722">
    <property type="entry name" value="G_TR_2"/>
    <property type="match status" value="1"/>
</dbReference>
<dbReference type="SUPFAM" id="SSF52540">
    <property type="entry name" value="P-loop containing nucleoside triphosphate hydrolases"/>
    <property type="match status" value="1"/>
</dbReference>
<dbReference type="SUPFAM" id="SSF46785">
    <property type="entry name" value="Winged helix' DNA-binding domain"/>
    <property type="match status" value="1"/>
</dbReference>
<dbReference type="Gene3D" id="2.40.30.10">
    <property type="entry name" value="Translation factors"/>
    <property type="match status" value="1"/>
</dbReference>
<evidence type="ECO:0000313" key="4">
    <source>
        <dbReference type="Proteomes" id="UP001597417"/>
    </source>
</evidence>
<gene>
    <name evidence="3" type="ORF">ACFSXZ_14290</name>
</gene>
<dbReference type="EMBL" id="JBHUKR010000007">
    <property type="protein sequence ID" value="MFD2417497.1"/>
    <property type="molecule type" value="Genomic_DNA"/>
</dbReference>
<dbReference type="CDD" id="cd04171">
    <property type="entry name" value="SelB"/>
    <property type="match status" value="1"/>
</dbReference>
<dbReference type="Gene3D" id="1.10.10.10">
    <property type="entry name" value="Winged helix-like DNA-binding domain superfamily/Winged helix DNA-binding domain"/>
    <property type="match status" value="1"/>
</dbReference>
<keyword evidence="1" id="KW-0342">GTP-binding</keyword>
<dbReference type="InterPro" id="IPR015191">
    <property type="entry name" value="SelB_WHD4"/>
</dbReference>
<evidence type="ECO:0000259" key="2">
    <source>
        <dbReference type="PROSITE" id="PS51722"/>
    </source>
</evidence>
<organism evidence="3 4">
    <name type="scientific">Amycolatopsis pigmentata</name>
    <dbReference type="NCBI Taxonomy" id="450801"/>
    <lineage>
        <taxon>Bacteria</taxon>
        <taxon>Bacillati</taxon>
        <taxon>Actinomycetota</taxon>
        <taxon>Actinomycetes</taxon>
        <taxon>Pseudonocardiales</taxon>
        <taxon>Pseudonocardiaceae</taxon>
        <taxon>Amycolatopsis</taxon>
    </lineage>
</organism>
<sequence length="563" mass="59784">MFVVATAGHVDHGKSTLVHKLTGIWPDRLEEERRRGLTIDLGFAWTTIQGRQFAFVDVPGHERFVATMLAGVGPVPAVLFVVAADEGWMPQSGEHLAALDALGVRHGLVMITKTDLADPAPAARQAGEALAGTSLAASPVVTSLDELRSGLVTLAEGLPAPDREADVRLWVDRAFSVRGAGTVVTGTLAAGTIRVGDVLEHAGEPVSVRGLQSLGESHDEVSAVARVAVNLRGLDRRRIGRGEVLLTPGAWRATDEVDVALRSAGQLHRNLVLHLGSASVPVRVRPLGASAARLRLARSLPLRVGDVGLLRDPGEHRIAAGIEILDVRPPALDRRGAARARAEELASGRARPPAFAKAVDLRAMGFPVSGTRVGDWVVDEESWSRGRREAIDRFGRWSAEHPVAAGMPIEVLRQAAALPSAELVPELLAGTGLVISEGLVRRPGAGLPPEVDRAVRVVERGLATEPFRAPEADDLARLGLGGRELAAAVRAGRLTRISDGVVLGPDALERAVEILAELPQPFSVSEARRALGTTRRVAVPLLELLDARRVTTRQEDGTRRLAG</sequence>
<evidence type="ECO:0000313" key="3">
    <source>
        <dbReference type="EMBL" id="MFD2417497.1"/>
    </source>
</evidence>
<accession>A0ABW5FUJ7</accession>
<name>A0ABW5FUJ7_9PSEU</name>
<evidence type="ECO:0000256" key="1">
    <source>
        <dbReference type="ARBA" id="ARBA00023134"/>
    </source>
</evidence>